<accession>A0A8J4QA23</accession>
<protein>
    <recommendedName>
        <fullName evidence="1">SnoaL-like domain-containing protein</fullName>
    </recommendedName>
</protein>
<feature type="domain" description="SnoaL-like" evidence="1">
    <location>
        <begin position="21"/>
        <end position="108"/>
    </location>
</feature>
<dbReference type="Proteomes" id="UP000695562">
    <property type="component" value="Unassembled WGS sequence"/>
</dbReference>
<evidence type="ECO:0000313" key="2">
    <source>
        <dbReference type="EMBL" id="KAF2077786.1"/>
    </source>
</evidence>
<evidence type="ECO:0000259" key="1">
    <source>
        <dbReference type="Pfam" id="PF12680"/>
    </source>
</evidence>
<gene>
    <name evidence="2" type="ORF">CYY_000907</name>
</gene>
<dbReference type="PANTHER" id="PTHR34003:SF2">
    <property type="entry name" value="SNOAL-LIKE DOMAIN-CONTAINING PROTEIN"/>
    <property type="match status" value="1"/>
</dbReference>
<dbReference type="SUPFAM" id="SSF54427">
    <property type="entry name" value="NTF2-like"/>
    <property type="match status" value="1"/>
</dbReference>
<dbReference type="OrthoDB" id="13613at2759"/>
<dbReference type="AlphaFoldDB" id="A0A8J4QA23"/>
<evidence type="ECO:0000313" key="3">
    <source>
        <dbReference type="Proteomes" id="UP000695562"/>
    </source>
</evidence>
<keyword evidence="3" id="KW-1185">Reference proteome</keyword>
<name>A0A8J4QA23_9MYCE</name>
<dbReference type="PANTHER" id="PTHR34003">
    <property type="entry name" value="BLL2395 PROTEIN"/>
    <property type="match status" value="1"/>
</dbReference>
<organism evidence="2 3">
    <name type="scientific">Polysphondylium violaceum</name>
    <dbReference type="NCBI Taxonomy" id="133409"/>
    <lineage>
        <taxon>Eukaryota</taxon>
        <taxon>Amoebozoa</taxon>
        <taxon>Evosea</taxon>
        <taxon>Eumycetozoa</taxon>
        <taxon>Dictyostelia</taxon>
        <taxon>Dictyosteliales</taxon>
        <taxon>Dictyosteliaceae</taxon>
        <taxon>Polysphondylium</taxon>
    </lineage>
</organism>
<dbReference type="Gene3D" id="3.10.450.50">
    <property type="match status" value="1"/>
</dbReference>
<dbReference type="InterPro" id="IPR032710">
    <property type="entry name" value="NTF2-like_dom_sf"/>
</dbReference>
<reference evidence="2" key="1">
    <citation type="submission" date="2020-01" db="EMBL/GenBank/DDBJ databases">
        <title>Development of genomics and gene disruption for Polysphondylium violaceum indicates a role for the polyketide synthase stlB in stalk morphogenesis.</title>
        <authorList>
            <person name="Narita B."/>
            <person name="Kawabe Y."/>
            <person name="Kin K."/>
            <person name="Saito T."/>
            <person name="Gibbs R."/>
            <person name="Kuspa A."/>
            <person name="Muzny D."/>
            <person name="Queller D."/>
            <person name="Richards S."/>
            <person name="Strassman J."/>
            <person name="Sucgang R."/>
            <person name="Worley K."/>
            <person name="Schaap P."/>
        </authorList>
    </citation>
    <scope>NUCLEOTIDE SEQUENCE</scope>
    <source>
        <strain evidence="2">QSvi11</strain>
    </source>
</reference>
<dbReference type="InterPro" id="IPR037401">
    <property type="entry name" value="SnoaL-like"/>
</dbReference>
<sequence length="113" mass="12942">MSNIRSNLEAVLKGIQENKIVETFDKYYHDDVVMFEKGDSTNRVGKAQNRVAEQGFASNATIHELKVLKVLVDGDNSAYEAEMTFTYAGNKITKTQWSIQQWKDGLIIKEEFY</sequence>
<dbReference type="Pfam" id="PF12680">
    <property type="entry name" value="SnoaL_2"/>
    <property type="match status" value="1"/>
</dbReference>
<dbReference type="EMBL" id="AJWJ01000019">
    <property type="protein sequence ID" value="KAF2077786.1"/>
    <property type="molecule type" value="Genomic_DNA"/>
</dbReference>
<comment type="caution">
    <text evidence="2">The sequence shown here is derived from an EMBL/GenBank/DDBJ whole genome shotgun (WGS) entry which is preliminary data.</text>
</comment>
<proteinExistence type="predicted"/>